<gene>
    <name evidence="1" type="ORF">PACLA_8A056770</name>
</gene>
<dbReference type="AlphaFoldDB" id="A0A6S7GKP3"/>
<comment type="caution">
    <text evidence="1">The sequence shown here is derived from an EMBL/GenBank/DDBJ whole genome shotgun (WGS) entry which is preliminary data.</text>
</comment>
<dbReference type="GO" id="GO:0004843">
    <property type="term" value="F:cysteine-type deubiquitinase activity"/>
    <property type="evidence" value="ECO:0007669"/>
    <property type="project" value="TreeGrafter"/>
</dbReference>
<keyword evidence="2" id="KW-1185">Reference proteome</keyword>
<dbReference type="OrthoDB" id="5987807at2759"/>
<dbReference type="Proteomes" id="UP001152795">
    <property type="component" value="Unassembled WGS sequence"/>
</dbReference>
<dbReference type="EMBL" id="CACRXK020002002">
    <property type="protein sequence ID" value="CAB3992215.1"/>
    <property type="molecule type" value="Genomic_DNA"/>
</dbReference>
<dbReference type="InterPro" id="IPR003323">
    <property type="entry name" value="OTU_dom"/>
</dbReference>
<dbReference type="InterPro" id="IPR038765">
    <property type="entry name" value="Papain-like_cys_pep_sf"/>
</dbReference>
<organism evidence="1 2">
    <name type="scientific">Paramuricea clavata</name>
    <name type="common">Red gorgonian</name>
    <name type="synonym">Violescent sea-whip</name>
    <dbReference type="NCBI Taxonomy" id="317549"/>
    <lineage>
        <taxon>Eukaryota</taxon>
        <taxon>Metazoa</taxon>
        <taxon>Cnidaria</taxon>
        <taxon>Anthozoa</taxon>
        <taxon>Octocorallia</taxon>
        <taxon>Malacalcyonacea</taxon>
        <taxon>Plexauridae</taxon>
        <taxon>Paramuricea</taxon>
    </lineage>
</organism>
<dbReference type="PROSITE" id="PS50802">
    <property type="entry name" value="OTU"/>
    <property type="match status" value="1"/>
</dbReference>
<name>A0A6S7GKP3_PARCT</name>
<proteinExistence type="predicted"/>
<dbReference type="PANTHER" id="PTHR12419:SF11">
    <property type="entry name" value="OTU DOMAIN-CONTAINING PROTEIN DDB_G0284757"/>
    <property type="match status" value="1"/>
</dbReference>
<dbReference type="SUPFAM" id="SSF54001">
    <property type="entry name" value="Cysteine proteinases"/>
    <property type="match status" value="1"/>
</dbReference>
<protein>
    <submittedName>
        <fullName evidence="1">Uncharacterized protein</fullName>
    </submittedName>
</protein>
<reference evidence="1" key="1">
    <citation type="submission" date="2020-04" db="EMBL/GenBank/DDBJ databases">
        <authorList>
            <person name="Alioto T."/>
            <person name="Alioto T."/>
            <person name="Gomez Garrido J."/>
        </authorList>
    </citation>
    <scope>NUCLEOTIDE SEQUENCE</scope>
    <source>
        <strain evidence="1">A484AB</strain>
    </source>
</reference>
<dbReference type="GO" id="GO:0016579">
    <property type="term" value="P:protein deubiquitination"/>
    <property type="evidence" value="ECO:0007669"/>
    <property type="project" value="TreeGrafter"/>
</dbReference>
<accession>A0A6S7GKP3</accession>
<sequence>MKNRKCRQKVKQFLKHSTPTSSVLNHIATNYKEYYLKFIHKHKFLSQSFAALKHIHKAKKRICTSHHLTTTCVLNSSTILKNAIFDNDKFCMSDKKLMMSGDIELNPGPLTNVSSKVKASLPAYNIVENRLEQLGLRPLDVGGEGDCFFRAISHQLYSDCNHHLDIRIAGGNYLRENPERFIESNIESSWMQYLENMSTPGTWCDNLVIQAVADILNLKIHIIESDENFALFNIIEAVAPQHQPTVVHIGHLGEYHYVSTISLQLGSTVSNVGKSNDKQKQKRKIYLKEYMKEYMKKKRSSETSQEKEKK</sequence>
<evidence type="ECO:0000313" key="2">
    <source>
        <dbReference type="Proteomes" id="UP001152795"/>
    </source>
</evidence>
<evidence type="ECO:0000313" key="1">
    <source>
        <dbReference type="EMBL" id="CAB3992215.1"/>
    </source>
</evidence>
<dbReference type="Pfam" id="PF02338">
    <property type="entry name" value="OTU"/>
    <property type="match status" value="1"/>
</dbReference>
<dbReference type="CDD" id="cd22758">
    <property type="entry name" value="OTU_232R-like"/>
    <property type="match status" value="1"/>
</dbReference>
<dbReference type="InterPro" id="IPR050704">
    <property type="entry name" value="Peptidase_C85-like"/>
</dbReference>
<dbReference type="Gene3D" id="3.90.70.80">
    <property type="match status" value="1"/>
</dbReference>
<dbReference type="PANTHER" id="PTHR12419">
    <property type="entry name" value="OTU DOMAIN CONTAINING PROTEIN"/>
    <property type="match status" value="1"/>
</dbReference>